<dbReference type="Pfam" id="PF10728">
    <property type="entry name" value="DUF2520"/>
    <property type="match status" value="1"/>
</dbReference>
<dbReference type="SUPFAM" id="SSF48179">
    <property type="entry name" value="6-phosphogluconate dehydrogenase C-terminal domain-like"/>
    <property type="match status" value="1"/>
</dbReference>
<dbReference type="InterPro" id="IPR008927">
    <property type="entry name" value="6-PGluconate_DH-like_C_sf"/>
</dbReference>
<comment type="caution">
    <text evidence="2">The sequence shown here is derived from an EMBL/GenBank/DDBJ whole genome shotgun (WGS) entry which is preliminary data.</text>
</comment>
<evidence type="ECO:0000259" key="1">
    <source>
        <dbReference type="Pfam" id="PF10728"/>
    </source>
</evidence>
<dbReference type="EMBL" id="JAKWBL010000001">
    <property type="protein sequence ID" value="MCH5597158.1"/>
    <property type="molecule type" value="Genomic_DNA"/>
</dbReference>
<evidence type="ECO:0000313" key="3">
    <source>
        <dbReference type="Proteomes" id="UP001202248"/>
    </source>
</evidence>
<dbReference type="InterPro" id="IPR018931">
    <property type="entry name" value="DUF2520"/>
</dbReference>
<organism evidence="2 3">
    <name type="scientific">Niabella ginsengisoli</name>
    <dbReference type="NCBI Taxonomy" id="522298"/>
    <lineage>
        <taxon>Bacteria</taxon>
        <taxon>Pseudomonadati</taxon>
        <taxon>Bacteroidota</taxon>
        <taxon>Chitinophagia</taxon>
        <taxon>Chitinophagales</taxon>
        <taxon>Chitinophagaceae</taxon>
        <taxon>Niabella</taxon>
    </lineage>
</organism>
<dbReference type="Gene3D" id="1.10.1040.20">
    <property type="entry name" value="ProC-like, C-terminal domain"/>
    <property type="match status" value="1"/>
</dbReference>
<protein>
    <submittedName>
        <fullName evidence="2">DUF2520 domain-containing protein</fullName>
    </submittedName>
</protein>
<dbReference type="RefSeq" id="WP_240826563.1">
    <property type="nucleotide sequence ID" value="NZ_JAKWBL010000001.1"/>
</dbReference>
<accession>A0ABS9SFM6</accession>
<keyword evidence="3" id="KW-1185">Reference proteome</keyword>
<sequence>MVNNFSNHIFSLAENFCKKEGIDFAELLPLIDNTFYRLREAPPSTLQTGPAAREDMETINKHIALLNKHPQLLKLYEFLTESILGRSLQ</sequence>
<proteinExistence type="predicted"/>
<gene>
    <name evidence="2" type="ORF">MKP09_04140</name>
</gene>
<name>A0ABS9SFM6_9BACT</name>
<feature type="domain" description="DUF2520" evidence="1">
    <location>
        <begin position="1"/>
        <end position="82"/>
    </location>
</feature>
<dbReference type="InterPro" id="IPR037108">
    <property type="entry name" value="TM1727-like_C_sf"/>
</dbReference>
<reference evidence="2 3" key="1">
    <citation type="submission" date="2022-02" db="EMBL/GenBank/DDBJ databases">
        <authorList>
            <person name="Min J."/>
        </authorList>
    </citation>
    <scope>NUCLEOTIDE SEQUENCE [LARGE SCALE GENOMIC DNA]</scope>
    <source>
        <strain evidence="2 3">GR10-1</strain>
    </source>
</reference>
<dbReference type="Proteomes" id="UP001202248">
    <property type="component" value="Unassembled WGS sequence"/>
</dbReference>
<evidence type="ECO:0000313" key="2">
    <source>
        <dbReference type="EMBL" id="MCH5597158.1"/>
    </source>
</evidence>